<protein>
    <recommendedName>
        <fullName evidence="1">FMN-binding domain-containing protein</fullName>
    </recommendedName>
</protein>
<evidence type="ECO:0000259" key="1">
    <source>
        <dbReference type="SMART" id="SM00900"/>
    </source>
</evidence>
<accession>A0A8J3I6A8</accession>
<dbReference type="Proteomes" id="UP000612362">
    <property type="component" value="Unassembled WGS sequence"/>
</dbReference>
<dbReference type="EMBL" id="BNJF01000008">
    <property type="protein sequence ID" value="GHO50369.1"/>
    <property type="molecule type" value="Genomic_DNA"/>
</dbReference>
<dbReference type="SMART" id="SM00900">
    <property type="entry name" value="FMN_bind"/>
    <property type="match status" value="1"/>
</dbReference>
<dbReference type="Pfam" id="PF04205">
    <property type="entry name" value="FMN_bind"/>
    <property type="match status" value="1"/>
</dbReference>
<dbReference type="Gene3D" id="3.90.1010.20">
    <property type="match status" value="1"/>
</dbReference>
<organism evidence="2 3">
    <name type="scientific">Ktedonospora formicarum</name>
    <dbReference type="NCBI Taxonomy" id="2778364"/>
    <lineage>
        <taxon>Bacteria</taxon>
        <taxon>Bacillati</taxon>
        <taxon>Chloroflexota</taxon>
        <taxon>Ktedonobacteria</taxon>
        <taxon>Ktedonobacterales</taxon>
        <taxon>Ktedonobacteraceae</taxon>
        <taxon>Ktedonospora</taxon>
    </lineage>
</organism>
<gene>
    <name evidence="2" type="ORF">KSX_85320</name>
</gene>
<comment type="caution">
    <text evidence="2">The sequence shown here is derived from an EMBL/GenBank/DDBJ whole genome shotgun (WGS) entry which is preliminary data.</text>
</comment>
<keyword evidence="3" id="KW-1185">Reference proteome</keyword>
<feature type="domain" description="FMN-binding" evidence="1">
    <location>
        <begin position="27"/>
        <end position="105"/>
    </location>
</feature>
<evidence type="ECO:0000313" key="3">
    <source>
        <dbReference type="Proteomes" id="UP000612362"/>
    </source>
</evidence>
<evidence type="ECO:0000313" key="2">
    <source>
        <dbReference type="EMBL" id="GHO50369.1"/>
    </source>
</evidence>
<dbReference type="GO" id="GO:0010181">
    <property type="term" value="F:FMN binding"/>
    <property type="evidence" value="ECO:0007669"/>
    <property type="project" value="InterPro"/>
</dbReference>
<reference evidence="2" key="1">
    <citation type="submission" date="2020-10" db="EMBL/GenBank/DDBJ databases">
        <title>Taxonomic study of unclassified bacteria belonging to the class Ktedonobacteria.</title>
        <authorList>
            <person name="Yabe S."/>
            <person name="Wang C.M."/>
            <person name="Zheng Y."/>
            <person name="Sakai Y."/>
            <person name="Cavaletti L."/>
            <person name="Monciardini P."/>
            <person name="Donadio S."/>
        </authorList>
    </citation>
    <scope>NUCLEOTIDE SEQUENCE</scope>
    <source>
        <strain evidence="2">SOSP1-1</strain>
    </source>
</reference>
<proteinExistence type="predicted"/>
<dbReference type="InterPro" id="IPR007329">
    <property type="entry name" value="FMN-bd"/>
</dbReference>
<name>A0A8J3I6A8_9CHLR</name>
<dbReference type="GO" id="GO:0016020">
    <property type="term" value="C:membrane"/>
    <property type="evidence" value="ECO:0007669"/>
    <property type="project" value="InterPro"/>
</dbReference>
<dbReference type="AlphaFoldDB" id="A0A8J3I6A8"/>
<sequence>MTTTPDATTTLGALYKDGSYTGSVADAHWGNVQVKVVIQNGKITDVSFLQYPNERSRSVMINEYADPQLSSEAIQAQSANVDIVTGATDTSEAFMQSLADALSQAKG</sequence>